<accession>A0AAN7V0U8</accession>
<feature type="compositionally biased region" description="Low complexity" evidence="1">
    <location>
        <begin position="277"/>
        <end position="286"/>
    </location>
</feature>
<keyword evidence="4" id="KW-1185">Reference proteome</keyword>
<evidence type="ECO:0000256" key="1">
    <source>
        <dbReference type="SAM" id="MobiDB-lite"/>
    </source>
</evidence>
<evidence type="ECO:0000313" key="4">
    <source>
        <dbReference type="Proteomes" id="UP001305414"/>
    </source>
</evidence>
<dbReference type="InterPro" id="IPR003593">
    <property type="entry name" value="AAA+_ATPase"/>
</dbReference>
<dbReference type="SUPFAM" id="SSF52540">
    <property type="entry name" value="P-loop containing nucleoside triphosphate hydrolases"/>
    <property type="match status" value="1"/>
</dbReference>
<evidence type="ECO:0000313" key="3">
    <source>
        <dbReference type="EMBL" id="KAK5636971.1"/>
    </source>
</evidence>
<dbReference type="InterPro" id="IPR003959">
    <property type="entry name" value="ATPase_AAA_core"/>
</dbReference>
<organism evidence="3 4">
    <name type="scientific">Xylaria bambusicola</name>
    <dbReference type="NCBI Taxonomy" id="326684"/>
    <lineage>
        <taxon>Eukaryota</taxon>
        <taxon>Fungi</taxon>
        <taxon>Dikarya</taxon>
        <taxon>Ascomycota</taxon>
        <taxon>Pezizomycotina</taxon>
        <taxon>Sordariomycetes</taxon>
        <taxon>Xylariomycetidae</taxon>
        <taxon>Xylariales</taxon>
        <taxon>Xylariaceae</taxon>
        <taxon>Xylaria</taxon>
    </lineage>
</organism>
<dbReference type="AlphaFoldDB" id="A0AAN7V0U8"/>
<feature type="compositionally biased region" description="Basic and acidic residues" evidence="1">
    <location>
        <begin position="151"/>
        <end position="160"/>
    </location>
</feature>
<feature type="compositionally biased region" description="Polar residues" evidence="1">
    <location>
        <begin position="127"/>
        <end position="146"/>
    </location>
</feature>
<dbReference type="Gene3D" id="3.40.50.300">
    <property type="entry name" value="P-loop containing nucleotide triphosphate hydrolases"/>
    <property type="match status" value="1"/>
</dbReference>
<dbReference type="GO" id="GO:0005524">
    <property type="term" value="F:ATP binding"/>
    <property type="evidence" value="ECO:0007669"/>
    <property type="project" value="InterPro"/>
</dbReference>
<feature type="compositionally biased region" description="Basic and acidic residues" evidence="1">
    <location>
        <begin position="654"/>
        <end position="674"/>
    </location>
</feature>
<dbReference type="GO" id="GO:0005634">
    <property type="term" value="C:nucleus"/>
    <property type="evidence" value="ECO:0007669"/>
    <property type="project" value="TreeGrafter"/>
</dbReference>
<feature type="compositionally biased region" description="Low complexity" evidence="1">
    <location>
        <begin position="185"/>
        <end position="200"/>
    </location>
</feature>
<name>A0AAN7V0U8_9PEZI</name>
<feature type="region of interest" description="Disordered" evidence="1">
    <location>
        <begin position="650"/>
        <end position="715"/>
    </location>
</feature>
<dbReference type="SMART" id="SM00382">
    <property type="entry name" value="AAA"/>
    <property type="match status" value="1"/>
</dbReference>
<reference evidence="3 4" key="1">
    <citation type="submission" date="2023-10" db="EMBL/GenBank/DDBJ databases">
        <title>Draft genome sequence of Xylaria bambusicola isolate GMP-LS, the root and basal stem rot pathogen of sugarcane in Indonesia.</title>
        <authorList>
            <person name="Selvaraj P."/>
            <person name="Muralishankar V."/>
            <person name="Muruganantham S."/>
            <person name="Sp S."/>
            <person name="Haryani S."/>
            <person name="Lau K.J.X."/>
            <person name="Naqvi N.I."/>
        </authorList>
    </citation>
    <scope>NUCLEOTIDE SEQUENCE [LARGE SCALE GENOMIC DNA]</scope>
    <source>
        <strain evidence="3">GMP-LS</strain>
    </source>
</reference>
<protein>
    <recommendedName>
        <fullName evidence="2">AAA+ ATPase domain-containing protein</fullName>
    </recommendedName>
</protein>
<dbReference type="GO" id="GO:0016887">
    <property type="term" value="F:ATP hydrolysis activity"/>
    <property type="evidence" value="ECO:0007669"/>
    <property type="project" value="InterPro"/>
</dbReference>
<feature type="compositionally biased region" description="Polar residues" evidence="1">
    <location>
        <begin position="75"/>
        <end position="87"/>
    </location>
</feature>
<dbReference type="Pfam" id="PF00004">
    <property type="entry name" value="AAA"/>
    <property type="match status" value="1"/>
</dbReference>
<feature type="compositionally biased region" description="Basic and acidic residues" evidence="1">
    <location>
        <begin position="47"/>
        <end position="65"/>
    </location>
</feature>
<dbReference type="Proteomes" id="UP001305414">
    <property type="component" value="Unassembled WGS sequence"/>
</dbReference>
<feature type="region of interest" description="Disordered" evidence="1">
    <location>
        <begin position="520"/>
        <end position="541"/>
    </location>
</feature>
<dbReference type="GO" id="GO:0003677">
    <property type="term" value="F:DNA binding"/>
    <property type="evidence" value="ECO:0007669"/>
    <property type="project" value="TreeGrafter"/>
</dbReference>
<dbReference type="EMBL" id="JAWHQM010000086">
    <property type="protein sequence ID" value="KAK5636971.1"/>
    <property type="molecule type" value="Genomic_DNA"/>
</dbReference>
<feature type="region of interest" description="Disordered" evidence="1">
    <location>
        <begin position="277"/>
        <end position="324"/>
    </location>
</feature>
<dbReference type="PANTHER" id="PTHR23389">
    <property type="entry name" value="CHROMOSOME TRANSMISSION FIDELITY FACTOR 18"/>
    <property type="match status" value="1"/>
</dbReference>
<sequence>MAEAGDGTEGQLKKFHPFFSGPSTVPSKIENAVTPPTPDPSCSPASDESRNDPVDHDDHQCDSSERKRKRRKTDPSSGASETTLSTASRPKRRVRVSVRPSIIKHFGQGNGKGNHSGAEQALHNERQPASLTCDTNPISTQASSSAEAECDTLRDKENREALGSITSQKPQKLLRFNPATGTIGSPPRSKSSTPTSTSISGKRRGRKPKSLIITVSYGIGATSREQIGQRISGVLSGTLRIPLAALTKQPPVMPSVGQETDQVKALPKKPSHPFFQAKAKAASSASDDGHKAAKRSKPSKREVIFTSTPCSPGRARPMPLNSSVSGLNFKKGTVKVPGAQYPAWPWRGMVHVRDNTSSDLVDGAEPRVFPKDSRGRKAKGQAINISEHENILYESAARLTVRQVADDLKSTDDENFRPIPPLLRVPVKHFESGRKLQAQVAKELRTLHNGSGLAPPHPAVIHAYNSIASTLSAFDKATCESVAWTQKYAPTSAQCVLQTGREAGLLRDWLQSLKVQAVDTGTSDSVPKPKNASAPKKKRGHKKLEGFVVSSDEECSDLDELSENEPQNIVHGIKRTVVRYSDGIDRGGKPSGRLANTVLLSGPHGCGKTATVYAMAKELDFEVFEINAGARRSGKDILERVGDMTRNHLVRHHQKDEHRGDATPDDEVAKDTKSGKQGMMTSFFKPQHSQATKKVDQTGEAPVPTPQENKPSRDQKQSLILLEEVDILYEEDKQFWATVIAMIAQSKRPFIMTCNNESLIPLPSLKLHGIFRLSSPPMDLAVDMLLLIAANEGHVLRRDAVKALYGSRGYDLRAAITELNYWCQIGVGDLRGGFDWFYPRWPKGSDIDKEGQTIRVVSQDTYHTGMGWLNRDLTAPESSLPSIVPSLHREAWEHWGLDVSDHHEVEDATCWVKEATDHASSRADRLALLQSIETFTDIISESDLYGPFLPPLSNHIALDATMPQLHAKTLDDFPIGNKILEVTPLCHYASISQDLSASLRILAQSKLINGELLPRHESPSNHLDEGRITSDIRHHLKINSQAEKPITRKDYSIAFDPIAASEKILSNNCLDPSVFDREMTPLCLDVAPYVRSIVSYDLRLYNERRTRSSLLSEGGRLEKKRMRTTRAALSALEGGSRATTRRERYFAADINPYLVMRTGGKGWEGLVQHMVETEHHAPIIATPETLDTDVTAGSDQS</sequence>
<feature type="domain" description="AAA+ ATPase" evidence="2">
    <location>
        <begin position="594"/>
        <end position="777"/>
    </location>
</feature>
<comment type="caution">
    <text evidence="3">The sequence shown here is derived from an EMBL/GenBank/DDBJ whole genome shotgun (WGS) entry which is preliminary data.</text>
</comment>
<proteinExistence type="predicted"/>
<dbReference type="InterPro" id="IPR027417">
    <property type="entry name" value="P-loop_NTPase"/>
</dbReference>
<evidence type="ECO:0000259" key="2">
    <source>
        <dbReference type="SMART" id="SM00382"/>
    </source>
</evidence>
<feature type="region of interest" description="Disordered" evidence="1">
    <location>
        <begin position="1"/>
        <end position="207"/>
    </location>
</feature>
<gene>
    <name evidence="3" type="ORF">RRF57_012683</name>
</gene>
<dbReference type="PANTHER" id="PTHR23389:SF21">
    <property type="entry name" value="ATPASE FAMILY AAA DOMAIN-CONTAINING PROTEIN 5"/>
    <property type="match status" value="1"/>
</dbReference>